<dbReference type="RefSeq" id="WP_117361834.1">
    <property type="nucleotide sequence ID" value="NZ_QURH01001048.1"/>
</dbReference>
<dbReference type="Gene3D" id="2.60.40.380">
    <property type="entry name" value="Purple acid phosphatase-like, N-terminal"/>
    <property type="match status" value="1"/>
</dbReference>
<dbReference type="Gene3D" id="3.60.21.70">
    <property type="entry name" value="PhoD-like phosphatase"/>
    <property type="match status" value="1"/>
</dbReference>
<keyword evidence="5" id="KW-1185">Reference proteome</keyword>
<dbReference type="InterPro" id="IPR032093">
    <property type="entry name" value="PhoD_N"/>
</dbReference>
<comment type="caution">
    <text evidence="4">The sequence shown here is derived from an EMBL/GenBank/DDBJ whole genome shotgun (WGS) entry which is preliminary data.</text>
</comment>
<dbReference type="AlphaFoldDB" id="A0A372J916"/>
<feature type="region of interest" description="Disordered" evidence="1">
    <location>
        <begin position="558"/>
        <end position="580"/>
    </location>
</feature>
<dbReference type="PANTHER" id="PTHR43606:SF2">
    <property type="entry name" value="ALKALINE PHOSPHATASE FAMILY PROTEIN (AFU_ORTHOLOGUE AFUA_5G03860)"/>
    <property type="match status" value="1"/>
</dbReference>
<dbReference type="Pfam" id="PF09423">
    <property type="entry name" value="PhoD"/>
    <property type="match status" value="1"/>
</dbReference>
<dbReference type="InterPro" id="IPR038607">
    <property type="entry name" value="PhoD-like_sf"/>
</dbReference>
<name>A0A372J916_9ACTN</name>
<feature type="compositionally biased region" description="Basic and acidic residues" evidence="1">
    <location>
        <begin position="566"/>
        <end position="580"/>
    </location>
</feature>
<feature type="compositionally biased region" description="Low complexity" evidence="1">
    <location>
        <begin position="9"/>
        <end position="22"/>
    </location>
</feature>
<evidence type="ECO:0000259" key="3">
    <source>
        <dbReference type="Pfam" id="PF16655"/>
    </source>
</evidence>
<protein>
    <submittedName>
        <fullName evidence="4">Alkaline phosphatase</fullName>
    </submittedName>
</protein>
<dbReference type="InterPro" id="IPR029052">
    <property type="entry name" value="Metallo-depent_PP-like"/>
</dbReference>
<feature type="domain" description="PhoD-like phosphatase metallophosphatase" evidence="2">
    <location>
        <begin position="181"/>
        <end position="519"/>
    </location>
</feature>
<gene>
    <name evidence="4" type="ORF">DZF91_37835</name>
</gene>
<feature type="region of interest" description="Disordered" evidence="1">
    <location>
        <begin position="1"/>
        <end position="22"/>
    </location>
</feature>
<dbReference type="InterPro" id="IPR052900">
    <property type="entry name" value="Phospholipid_Metab_Enz"/>
</dbReference>
<evidence type="ECO:0000256" key="1">
    <source>
        <dbReference type="SAM" id="MobiDB-lite"/>
    </source>
</evidence>
<organism evidence="4 5">
    <name type="scientific">Actinomadura logoneensis</name>
    <dbReference type="NCBI Taxonomy" id="2293572"/>
    <lineage>
        <taxon>Bacteria</taxon>
        <taxon>Bacillati</taxon>
        <taxon>Actinomycetota</taxon>
        <taxon>Actinomycetes</taxon>
        <taxon>Streptosporangiales</taxon>
        <taxon>Thermomonosporaceae</taxon>
        <taxon>Actinomadura</taxon>
    </lineage>
</organism>
<dbReference type="EMBL" id="QURH01001048">
    <property type="protein sequence ID" value="RFU36495.1"/>
    <property type="molecule type" value="Genomic_DNA"/>
</dbReference>
<evidence type="ECO:0000259" key="2">
    <source>
        <dbReference type="Pfam" id="PF09423"/>
    </source>
</evidence>
<evidence type="ECO:0000313" key="5">
    <source>
        <dbReference type="Proteomes" id="UP000261811"/>
    </source>
</evidence>
<dbReference type="Proteomes" id="UP000261811">
    <property type="component" value="Unassembled WGS sequence"/>
</dbReference>
<accession>A0A372J916</accession>
<feature type="domain" description="Phospholipase D N-terminal" evidence="3">
    <location>
        <begin position="70"/>
        <end position="168"/>
    </location>
</feature>
<dbReference type="InterPro" id="IPR018946">
    <property type="entry name" value="PhoD-like_MPP"/>
</dbReference>
<dbReference type="Pfam" id="PF16655">
    <property type="entry name" value="PhoD_N"/>
    <property type="match status" value="1"/>
</dbReference>
<reference evidence="4 5" key="1">
    <citation type="submission" date="2018-08" db="EMBL/GenBank/DDBJ databases">
        <title>Actinomadura jelena sp. nov., a novel Actinomycete isolated from soil in Chad.</title>
        <authorList>
            <person name="Shi L."/>
        </authorList>
    </citation>
    <scope>NUCLEOTIDE SEQUENCE [LARGE SCALE GENOMIC DNA]</scope>
    <source>
        <strain evidence="4 5">NEAU-G17</strain>
    </source>
</reference>
<sequence>MPEAPRPLSPASESASESAPARAVGRRSVLAGSLALGAAGALSVSGASSATAATSAGKPGRGLPGDPFTLGVASGDPDHDGFVLWTRLALDPHAADGLGGMPARAFRVEWQLAADERFRHIVRHGTAQARPEAAHSVHVELDGLAAGRDYWYRFRVDGHVSPAGRARTAPSPFSFGGPLAMAFVSCSQFEHGYFTSYRRLAEEEPDLILHLGDYQYEYKKGDYKIPGGNVRDHEGPETVSLADYRHRYAQYRSDLDLQAAHAAAPWLVVFDDHEVENNWAGSVPEEGSDTPATADFLKRRAAAFQAYYENMPLRRRSLPHGPGMQLYRRIRWGRLANFHMLDTRQFRDDQACGDGYQNCAAADDPSRTITGGAQERWLLEGFRRSAARWDILGQQVFFGQRDRDAGPLKVTSMDAWDGYTASRERITRGWVDARVRNAVVLTGDVHAHWAGDLKVDYDDPSAPVVGAELVCSSITTGGDGADGDGTHPWFRNNPALKFYSNQRGYVMTRIDRDQMKADFKTVATVRTPGAAASTKATYVIEDRVPGLKRTYLRPYTPPKGFARSGADLDRQTVEAETARP</sequence>
<dbReference type="SUPFAM" id="SSF56300">
    <property type="entry name" value="Metallo-dependent phosphatases"/>
    <property type="match status" value="1"/>
</dbReference>
<dbReference type="InterPro" id="IPR006311">
    <property type="entry name" value="TAT_signal"/>
</dbReference>
<dbReference type="PROSITE" id="PS51318">
    <property type="entry name" value="TAT"/>
    <property type="match status" value="1"/>
</dbReference>
<evidence type="ECO:0000313" key="4">
    <source>
        <dbReference type="EMBL" id="RFU36495.1"/>
    </source>
</evidence>
<proteinExistence type="predicted"/>
<dbReference type="CDD" id="cd07389">
    <property type="entry name" value="MPP_PhoD"/>
    <property type="match status" value="1"/>
</dbReference>
<dbReference type="PANTHER" id="PTHR43606">
    <property type="entry name" value="PHOSPHATASE, PUTATIVE (AFU_ORTHOLOGUE AFUA_6G08710)-RELATED"/>
    <property type="match status" value="1"/>
</dbReference>
<dbReference type="OrthoDB" id="327733at2"/>